<sequence length="81" mass="8304">MPLRMFLIGLGVLLILCGLLLVAVRMIGAGPLSRAKIPRTATPDATLEPKGRSGLFDLKAQGPGIGLAVLGIIFLIAAAAI</sequence>
<accession>A0ABS7VQ56</accession>
<keyword evidence="1" id="KW-1133">Transmembrane helix</keyword>
<comment type="caution">
    <text evidence="2">The sequence shown here is derived from an EMBL/GenBank/DDBJ whole genome shotgun (WGS) entry which is preliminary data.</text>
</comment>
<reference evidence="2 3" key="1">
    <citation type="submission" date="2021-09" db="EMBL/GenBank/DDBJ databases">
        <title>The complete genome sequence of a new microorganism.</title>
        <authorList>
            <person name="Zi Z."/>
        </authorList>
    </citation>
    <scope>NUCLEOTIDE SEQUENCE [LARGE SCALE GENOMIC DNA]</scope>
    <source>
        <strain evidence="2 3">WGZ8</strain>
    </source>
</reference>
<dbReference type="RefSeq" id="WP_224313369.1">
    <property type="nucleotide sequence ID" value="NZ_JAIRBM010000008.1"/>
</dbReference>
<evidence type="ECO:0008006" key="4">
    <source>
        <dbReference type="Google" id="ProtNLM"/>
    </source>
</evidence>
<keyword evidence="1" id="KW-0472">Membrane</keyword>
<name>A0ABS7VQ56_9HYPH</name>
<feature type="transmembrane region" description="Helical" evidence="1">
    <location>
        <begin position="58"/>
        <end position="80"/>
    </location>
</feature>
<proteinExistence type="predicted"/>
<evidence type="ECO:0000256" key="1">
    <source>
        <dbReference type="SAM" id="Phobius"/>
    </source>
</evidence>
<organism evidence="2 3">
    <name type="scientific">Microvirga puerhi</name>
    <dbReference type="NCBI Taxonomy" id="2876078"/>
    <lineage>
        <taxon>Bacteria</taxon>
        <taxon>Pseudomonadati</taxon>
        <taxon>Pseudomonadota</taxon>
        <taxon>Alphaproteobacteria</taxon>
        <taxon>Hyphomicrobiales</taxon>
        <taxon>Methylobacteriaceae</taxon>
        <taxon>Microvirga</taxon>
    </lineage>
</organism>
<evidence type="ECO:0000313" key="2">
    <source>
        <dbReference type="EMBL" id="MBZ6077048.1"/>
    </source>
</evidence>
<keyword evidence="1" id="KW-0812">Transmembrane</keyword>
<dbReference type="EMBL" id="JAIRBM010000008">
    <property type="protein sequence ID" value="MBZ6077048.1"/>
    <property type="molecule type" value="Genomic_DNA"/>
</dbReference>
<keyword evidence="3" id="KW-1185">Reference proteome</keyword>
<protein>
    <recommendedName>
        <fullName evidence="4">DUF2905 domain-containing protein</fullName>
    </recommendedName>
</protein>
<evidence type="ECO:0000313" key="3">
    <source>
        <dbReference type="Proteomes" id="UP000704176"/>
    </source>
</evidence>
<gene>
    <name evidence="2" type="ORF">K9B37_12250</name>
</gene>
<dbReference type="Proteomes" id="UP000704176">
    <property type="component" value="Unassembled WGS sequence"/>
</dbReference>